<evidence type="ECO:0008006" key="3">
    <source>
        <dbReference type="Google" id="ProtNLM"/>
    </source>
</evidence>
<protein>
    <recommendedName>
        <fullName evidence="3">FAS1 domain-containing protein</fullName>
    </recommendedName>
</protein>
<gene>
    <name evidence="1" type="ORF">ACFS7Y_05230</name>
</gene>
<reference evidence="2" key="1">
    <citation type="journal article" date="2019" name="Int. J. Syst. Evol. Microbiol.">
        <title>The Global Catalogue of Microorganisms (GCM) 10K type strain sequencing project: providing services to taxonomists for standard genome sequencing and annotation.</title>
        <authorList>
            <consortium name="The Broad Institute Genomics Platform"/>
            <consortium name="The Broad Institute Genome Sequencing Center for Infectious Disease"/>
            <person name="Wu L."/>
            <person name="Ma J."/>
        </authorList>
    </citation>
    <scope>NUCLEOTIDE SEQUENCE [LARGE SCALE GENOMIC DNA]</scope>
    <source>
        <strain evidence="2">KCTC 22814</strain>
    </source>
</reference>
<organism evidence="1 2">
    <name type="scientific">Sphingobacterium bambusae</name>
    <dbReference type="NCBI Taxonomy" id="662858"/>
    <lineage>
        <taxon>Bacteria</taxon>
        <taxon>Pseudomonadati</taxon>
        <taxon>Bacteroidota</taxon>
        <taxon>Sphingobacteriia</taxon>
        <taxon>Sphingobacteriales</taxon>
        <taxon>Sphingobacteriaceae</taxon>
        <taxon>Sphingobacterium</taxon>
    </lineage>
</organism>
<dbReference type="Proteomes" id="UP001597525">
    <property type="component" value="Unassembled WGS sequence"/>
</dbReference>
<name>A0ABW6BFZ1_9SPHI</name>
<proteinExistence type="predicted"/>
<dbReference type="PROSITE" id="PS51257">
    <property type="entry name" value="PROKAR_LIPOPROTEIN"/>
    <property type="match status" value="1"/>
</dbReference>
<dbReference type="EMBL" id="JBHUPB010000004">
    <property type="protein sequence ID" value="MFD2966775.1"/>
    <property type="molecule type" value="Genomic_DNA"/>
</dbReference>
<evidence type="ECO:0000313" key="1">
    <source>
        <dbReference type="EMBL" id="MFD2966775.1"/>
    </source>
</evidence>
<keyword evidence="2" id="KW-1185">Reference proteome</keyword>
<dbReference type="RefSeq" id="WP_320182476.1">
    <property type="nucleotide sequence ID" value="NZ_CP138332.1"/>
</dbReference>
<accession>A0ABW6BFZ1</accession>
<evidence type="ECO:0000313" key="2">
    <source>
        <dbReference type="Proteomes" id="UP001597525"/>
    </source>
</evidence>
<comment type="caution">
    <text evidence="1">The sequence shown here is derived from an EMBL/GenBank/DDBJ whole genome shotgun (WGS) entry which is preliminary data.</text>
</comment>
<sequence length="223" mass="25372">MKRTKQIVTMLLVIFSLFGCEKGNNYYEDYTMDEVQYPGTTLAFLEAQVGLYDSLLLVLDRVPALRVQLMQTDAPITFFAMTNNSFSNALEGLNSVRRVNGRAPLYIEDIPQALLDSTVHHYAFARSIATEDLRPYVEGIEIRSANNYRMHLHYQVTSSSGFVGGGQQQIKLSDMNNSIFYRYWQESFTSMVNVKTTNGYVHQLTPSHNFGFSKLTAQLATYQ</sequence>